<proteinExistence type="predicted"/>
<organism evidence="1 2">
    <name type="scientific">Rhizobium lentis</name>
    <dbReference type="NCBI Taxonomy" id="1138194"/>
    <lineage>
        <taxon>Bacteria</taxon>
        <taxon>Pseudomonadati</taxon>
        <taxon>Pseudomonadota</taxon>
        <taxon>Alphaproteobacteria</taxon>
        <taxon>Hyphomicrobiales</taxon>
        <taxon>Rhizobiaceae</taxon>
        <taxon>Rhizobium/Agrobacterium group</taxon>
        <taxon>Rhizobium</taxon>
    </lineage>
</organism>
<evidence type="ECO:0000313" key="2">
    <source>
        <dbReference type="Proteomes" id="UP000528824"/>
    </source>
</evidence>
<protein>
    <recommendedName>
        <fullName evidence="3">HNH endonuclease 5 domain-containing protein</fullName>
    </recommendedName>
</protein>
<sequence>MQNLAIQMKCPYDPTQAGEVSMPIDLILPMSPDDAPRTYAPVGRCIYCGEKFAPRLGLEHIIPFGLTGNALMLPKASCRECAKITGKVEQFCLREMMGKFRAVVGTPTRRPKERPSQLSLPLVLREGEGRYTFDTEIMLGPDEFPIFLTGLRMKSPGILEGAPDSDDGRWEIWAFHDQDAISRLLKEHPAENAAAYMGKIEPLAYARMIAKIAYAHAVSVVGYGSMFPLVTDLILGRDNLMCRYVGGEWDIPPAAEPTSIHQLDLSLEEAKERKFLVVTVRLFANLGAPVYKVVVGEVP</sequence>
<gene>
    <name evidence="1" type="ORF">GGI59_002348</name>
</gene>
<reference evidence="1 2" key="1">
    <citation type="submission" date="2020-08" db="EMBL/GenBank/DDBJ databases">
        <title>Genomic Encyclopedia of Type Strains, Phase IV (KMG-V): Genome sequencing to study the core and pangenomes of soil and plant-associated prokaryotes.</title>
        <authorList>
            <person name="Whitman W."/>
        </authorList>
    </citation>
    <scope>NUCLEOTIDE SEQUENCE [LARGE SCALE GENOMIC DNA]</scope>
    <source>
        <strain evidence="1 2">SEMIA 4034</strain>
    </source>
</reference>
<dbReference type="EMBL" id="JACHBC010000004">
    <property type="protein sequence ID" value="MBB5560686.1"/>
    <property type="molecule type" value="Genomic_DNA"/>
</dbReference>
<evidence type="ECO:0000313" key="1">
    <source>
        <dbReference type="EMBL" id="MBB5560686.1"/>
    </source>
</evidence>
<dbReference type="Proteomes" id="UP000528824">
    <property type="component" value="Unassembled WGS sequence"/>
</dbReference>
<comment type="caution">
    <text evidence="1">The sequence shown here is derived from an EMBL/GenBank/DDBJ whole genome shotgun (WGS) entry which is preliminary data.</text>
</comment>
<dbReference type="RefSeq" id="WP_183915986.1">
    <property type="nucleotide sequence ID" value="NZ_JACHBB010000004.1"/>
</dbReference>
<keyword evidence="2" id="KW-1185">Reference proteome</keyword>
<dbReference type="AlphaFoldDB" id="A0A7W8UMF8"/>
<name>A0A7W8UMF8_9HYPH</name>
<accession>A0A7W8UMF8</accession>
<evidence type="ECO:0008006" key="3">
    <source>
        <dbReference type="Google" id="ProtNLM"/>
    </source>
</evidence>